<feature type="compositionally biased region" description="Basic and acidic residues" evidence="2">
    <location>
        <begin position="193"/>
        <end position="203"/>
    </location>
</feature>
<dbReference type="Gene3D" id="3.40.50.300">
    <property type="entry name" value="P-loop containing nucleotide triphosphate hydrolases"/>
    <property type="match status" value="1"/>
</dbReference>
<feature type="region of interest" description="Disordered" evidence="2">
    <location>
        <begin position="150"/>
        <end position="203"/>
    </location>
</feature>
<dbReference type="Proteomes" id="UP001190700">
    <property type="component" value="Unassembled WGS sequence"/>
</dbReference>
<dbReference type="EMBL" id="LGRX02009931">
    <property type="protein sequence ID" value="KAK3271221.1"/>
    <property type="molecule type" value="Genomic_DNA"/>
</dbReference>
<dbReference type="InterPro" id="IPR014001">
    <property type="entry name" value="Helicase_ATP-bd"/>
</dbReference>
<proteinExistence type="predicted"/>
<dbReference type="GO" id="GO:0016787">
    <property type="term" value="F:hydrolase activity"/>
    <property type="evidence" value="ECO:0007669"/>
    <property type="project" value="UniProtKB-KW"/>
</dbReference>
<dbReference type="InterPro" id="IPR049730">
    <property type="entry name" value="SNF2/RAD54-like_C"/>
</dbReference>
<evidence type="ECO:0000256" key="1">
    <source>
        <dbReference type="ARBA" id="ARBA00022801"/>
    </source>
</evidence>
<evidence type="ECO:0000256" key="2">
    <source>
        <dbReference type="SAM" id="MobiDB-lite"/>
    </source>
</evidence>
<gene>
    <name evidence="4" type="ORF">CYMTET_20418</name>
</gene>
<dbReference type="InterPro" id="IPR000330">
    <property type="entry name" value="SNF2_N"/>
</dbReference>
<name>A0AAE0G5H1_9CHLO</name>
<protein>
    <recommendedName>
        <fullName evidence="3">Helicase ATP-binding domain-containing protein</fullName>
    </recommendedName>
</protein>
<dbReference type="Pfam" id="PF00176">
    <property type="entry name" value="SNF2-rel_dom"/>
    <property type="match status" value="1"/>
</dbReference>
<dbReference type="InterPro" id="IPR038718">
    <property type="entry name" value="SNF2-like_sf"/>
</dbReference>
<dbReference type="CDD" id="cd18793">
    <property type="entry name" value="SF2_C_SNF"/>
    <property type="match status" value="1"/>
</dbReference>
<dbReference type="SMART" id="SM00487">
    <property type="entry name" value="DEXDc"/>
    <property type="match status" value="1"/>
</dbReference>
<evidence type="ECO:0000259" key="3">
    <source>
        <dbReference type="SMART" id="SM00487"/>
    </source>
</evidence>
<dbReference type="AlphaFoldDB" id="A0AAE0G5H1"/>
<dbReference type="SUPFAM" id="SSF52540">
    <property type="entry name" value="P-loop containing nucleoside triphosphate hydrolases"/>
    <property type="match status" value="2"/>
</dbReference>
<feature type="compositionally biased region" description="Basic and acidic residues" evidence="2">
    <location>
        <begin position="170"/>
        <end position="179"/>
    </location>
</feature>
<reference evidence="4 5" key="1">
    <citation type="journal article" date="2015" name="Genome Biol. Evol.">
        <title>Comparative Genomics of a Bacterivorous Green Alga Reveals Evolutionary Causalities and Consequences of Phago-Mixotrophic Mode of Nutrition.</title>
        <authorList>
            <person name="Burns J.A."/>
            <person name="Paasch A."/>
            <person name="Narechania A."/>
            <person name="Kim E."/>
        </authorList>
    </citation>
    <scope>NUCLEOTIDE SEQUENCE [LARGE SCALE GENOMIC DNA]</scope>
    <source>
        <strain evidence="4 5">PLY_AMNH</strain>
    </source>
</reference>
<evidence type="ECO:0000313" key="5">
    <source>
        <dbReference type="Proteomes" id="UP001190700"/>
    </source>
</evidence>
<accession>A0AAE0G5H1</accession>
<dbReference type="InterPro" id="IPR052583">
    <property type="entry name" value="ATP-helicase/E3_Ub-Ligase"/>
</dbReference>
<dbReference type="InterPro" id="IPR027417">
    <property type="entry name" value="P-loop_NTPase"/>
</dbReference>
<feature type="domain" description="Helicase ATP-binding" evidence="3">
    <location>
        <begin position="252"/>
        <end position="568"/>
    </location>
</feature>
<feature type="compositionally biased region" description="Polar residues" evidence="2">
    <location>
        <begin position="151"/>
        <end position="169"/>
    </location>
</feature>
<keyword evidence="1" id="KW-0378">Hydrolase</keyword>
<dbReference type="Gene3D" id="3.40.50.10810">
    <property type="entry name" value="Tandem AAA-ATPase domain"/>
    <property type="match status" value="1"/>
</dbReference>
<organism evidence="4 5">
    <name type="scientific">Cymbomonas tetramitiformis</name>
    <dbReference type="NCBI Taxonomy" id="36881"/>
    <lineage>
        <taxon>Eukaryota</taxon>
        <taxon>Viridiplantae</taxon>
        <taxon>Chlorophyta</taxon>
        <taxon>Pyramimonadophyceae</taxon>
        <taxon>Pyramimonadales</taxon>
        <taxon>Pyramimonadaceae</taxon>
        <taxon>Cymbomonas</taxon>
    </lineage>
</organism>
<dbReference type="PANTHER" id="PTHR45865:SF1">
    <property type="entry name" value="E3 UBIQUITIN-PROTEIN LIGASE SHPRH"/>
    <property type="match status" value="1"/>
</dbReference>
<comment type="caution">
    <text evidence="4">The sequence shown here is derived from an EMBL/GenBank/DDBJ whole genome shotgun (WGS) entry which is preliminary data.</text>
</comment>
<sequence>MDETHALGGLYACTRGIAATTHAELGAAADVDERMTSLLDKLDNIVRAVITLLPARRKFTGDNPETKQAEFSKLHSAILRVLRMRDRQTFEPLLDLQEASAAFRFHPMANTILAYVLVATVSGAAGDVVAQSERVSPDDGRRALLALQRHTAPQSSPEVQQVNQLLTPQRTERRDRDLGEEPSPPPSKRQKAGHGEGTDREHRGPLACAAAGAGPRVNPTVTARRLYTAHSATQITELEGAEHVAAAVEGRLSTELYDFQVRGVTWMVQREKLEDVDALRWEHHPLWAPLVGTLGRAPLPAELSALLGGRDPAAMYYNRHTHELRAGGEPPAGAMTVPGGILADEMGLGKTLMTLALHAAHPWPGLHGAADAFECGEALPQPVGCTLLLVPERLLQQWRTEISLHVVQGEMAVAVYLGAEARMGEEEEARAEHGEQMGEPLKVVRLGGRHVDPGMFAKFGLVLASLETLTREGKFKKKVVEHATRKQSGTPYQTPLLHTLWWRVVVDEATAGVGHECWTKSQLMQEIPGRNRWCLTGTPIDKDFTSMGGMLAFLEGKKSPSESEFQAHKLWTEAVEALRRGTSGDHEVPDWAEPVMSAVLQRVMLRRTKTMVEHEIPTQTSVVKSVHLSEMEKMYYARVICHIKEDLEANAPPAGPTPEDIRRYEKLQETLLGRLRGSCIHLQTSLNRDNGASADYLMDVKSGTGWEFDMFFSAILPHKKPTPTKFLEGRSATVRPLRELHKLCIAALRYNLSLEQYFWTHRELADIAGSLADSAEPSRRTLSWDGDLDETWRRLENAAHSTTLVPSAQLLEEAGEVEPHSKTSVQYNELRDAMELELNFARSLMCRVLRRRHCTWLLTDGEVRRETLRRETEEFEKRKFGEQKTQFNYDFQGTSVSMMHTFDPMVTSNYDTHFWRGHVALELADRYSEHFAGMYEARRLVVKLISGLINDDDVSNAERLHRELDSPAAKRKIEKYRGYLNIEFDYELHEQLQTRGAQFDQLLDRQASDMRTMRDEWRMLNTESKNSFFRRKRELLCKMAKVRGPPSRLAGFLTDLTEGRENARRWLERFEAVPVPTAANDYGSKITLVLSELDRLAPAKVIIVSSSPDTLAIMMAALESSSFGTAWNAQSKFQSDPEVQVFCLNGVRDTQGLTLTAAQHIFLLDPLFNPEARKQCYGRVHRVGQLRETVVHHFLTEGTVERLAFDQLVGGDLCAADSNATEASPAETRDANAKASNIDHVELLRQHTQTLLIKAIQQNDDSGHALLHPHTHSDEGQHD</sequence>
<evidence type="ECO:0000313" key="4">
    <source>
        <dbReference type="EMBL" id="KAK3271221.1"/>
    </source>
</evidence>
<dbReference type="PANTHER" id="PTHR45865">
    <property type="entry name" value="E3 UBIQUITIN-PROTEIN LIGASE SHPRH FAMILY MEMBER"/>
    <property type="match status" value="1"/>
</dbReference>
<keyword evidence="5" id="KW-1185">Reference proteome</keyword>
<dbReference type="GO" id="GO:0005524">
    <property type="term" value="F:ATP binding"/>
    <property type="evidence" value="ECO:0007669"/>
    <property type="project" value="InterPro"/>
</dbReference>